<dbReference type="InterPro" id="IPR012924">
    <property type="entry name" value="TfuA_core"/>
</dbReference>
<accession>A0A1E5XRL0</accession>
<sequence length="231" mass="24404">MKVLFAGPSLSGADYDRSGLDIRPPARKGDLYRAVLDGAEAIGLIDGVFGFVPSVWHKEILFALKRGITVLGAASIGALRAAECAPYGMVPVGPIARSYVSGARTEDADVCLAHAPAELDFLPLSEPLVDAEATIAAMQVTPAEALTLRLAANAIYFADRTPEAMVAEAGLDPSFAARYRAARVRAKTADALLLVEQLRALPPGRGAIPDWVFVESEPWSSYLAEIGQQAA</sequence>
<keyword evidence="3" id="KW-1185">Reference proteome</keyword>
<name>A0A1E5XRL0_9HYPH</name>
<dbReference type="Pfam" id="PF07812">
    <property type="entry name" value="TfuA"/>
    <property type="match status" value="1"/>
</dbReference>
<evidence type="ECO:0000259" key="1">
    <source>
        <dbReference type="Pfam" id="PF07812"/>
    </source>
</evidence>
<comment type="caution">
    <text evidence="2">The sequence shown here is derived from an EMBL/GenBank/DDBJ whole genome shotgun (WGS) entry which is preliminary data.</text>
</comment>
<dbReference type="EMBL" id="LAJE02000165">
    <property type="protein sequence ID" value="OEO31241.1"/>
    <property type="molecule type" value="Genomic_DNA"/>
</dbReference>
<reference evidence="2 3" key="1">
    <citation type="journal article" date="2015" name="Genome Announc.">
        <title>Genome Assemblies of Three Soil-Associated Devosia species: D. insulae, D. limi, and D. soli.</title>
        <authorList>
            <person name="Hassan Y.I."/>
            <person name="Lepp D."/>
            <person name="Zhou T."/>
        </authorList>
    </citation>
    <scope>NUCLEOTIDE SEQUENCE [LARGE SCALE GENOMIC DNA]</scope>
    <source>
        <strain evidence="2 3">DS-56</strain>
    </source>
</reference>
<organism evidence="2 3">
    <name type="scientific">Devosia insulae DS-56</name>
    <dbReference type="NCBI Taxonomy" id="1116389"/>
    <lineage>
        <taxon>Bacteria</taxon>
        <taxon>Pseudomonadati</taxon>
        <taxon>Pseudomonadota</taxon>
        <taxon>Alphaproteobacteria</taxon>
        <taxon>Hyphomicrobiales</taxon>
        <taxon>Devosiaceae</taxon>
        <taxon>Devosia</taxon>
    </lineage>
</organism>
<proteinExistence type="predicted"/>
<dbReference type="RefSeq" id="WP_069909579.1">
    <property type="nucleotide sequence ID" value="NZ_LAJE02000165.1"/>
</dbReference>
<dbReference type="AlphaFoldDB" id="A0A1E5XRL0"/>
<protein>
    <recommendedName>
        <fullName evidence="1">TfuA-like core domain-containing protein</fullName>
    </recommendedName>
</protein>
<evidence type="ECO:0000313" key="2">
    <source>
        <dbReference type="EMBL" id="OEO31241.1"/>
    </source>
</evidence>
<dbReference type="Proteomes" id="UP000095463">
    <property type="component" value="Unassembled WGS sequence"/>
</dbReference>
<feature type="domain" description="TfuA-like core" evidence="1">
    <location>
        <begin position="46"/>
        <end position="161"/>
    </location>
</feature>
<evidence type="ECO:0000313" key="3">
    <source>
        <dbReference type="Proteomes" id="UP000095463"/>
    </source>
</evidence>
<gene>
    <name evidence="2" type="ORF">VW23_017290</name>
</gene>